<organism evidence="1">
    <name type="scientific">Arcella intermedia</name>
    <dbReference type="NCBI Taxonomy" id="1963864"/>
    <lineage>
        <taxon>Eukaryota</taxon>
        <taxon>Amoebozoa</taxon>
        <taxon>Tubulinea</taxon>
        <taxon>Elardia</taxon>
        <taxon>Arcellinida</taxon>
        <taxon>Sphaerothecina</taxon>
        <taxon>Arcellidae</taxon>
        <taxon>Arcella</taxon>
    </lineage>
</organism>
<protein>
    <submittedName>
        <fullName evidence="1">Uncharacterized protein</fullName>
    </submittedName>
</protein>
<sequence length="86" mass="9666">MLRRPWRSATTNMSAFCIPILQQASKYKVMFSLSISGCILPFFLGSHIFLMIEGLTIFIILHNSRPSLRTGQRSSLTLGTCSWSTP</sequence>
<dbReference type="EMBL" id="GIBP01011202">
    <property type="protein sequence ID" value="NDV40171.1"/>
    <property type="molecule type" value="Transcribed_RNA"/>
</dbReference>
<evidence type="ECO:0000313" key="1">
    <source>
        <dbReference type="EMBL" id="NDV40171.1"/>
    </source>
</evidence>
<accession>A0A6B2LTY8</accession>
<name>A0A6B2LTY8_9EUKA</name>
<proteinExistence type="predicted"/>
<dbReference type="AlphaFoldDB" id="A0A6B2LTY8"/>
<reference evidence="1" key="1">
    <citation type="journal article" date="2020" name="J. Eukaryot. Microbiol.">
        <title>De novo Sequencing, Assembly and Annotation of the Transcriptome for the Free-Living Testate Amoeba Arcella intermedia.</title>
        <authorList>
            <person name="Ribeiro G.M."/>
            <person name="Porfirio-Sousa A.L."/>
            <person name="Maurer-Alcala X.X."/>
            <person name="Katz L.A."/>
            <person name="Lahr D.J.G."/>
        </authorList>
    </citation>
    <scope>NUCLEOTIDE SEQUENCE</scope>
</reference>